<evidence type="ECO:0000256" key="13">
    <source>
        <dbReference type="PIRNR" id="PIRNR001365"/>
    </source>
</evidence>
<keyword evidence="6 12" id="KW-0028">Amino-acid biosynthesis</keyword>
<comment type="caution">
    <text evidence="12">Was originally thought to be a dihydrodipicolinate synthase (DHDPS), catalyzing the condensation of (S)-aspartate-beta-semialdehyde [(S)-ASA] and pyruvate to dihydrodipicolinate (DHDP). However, it was shown in E.coli that the product of the enzymatic reaction is not dihydrodipicolinate but in fact (4S)-4-hydroxy-2,3,4,5-tetrahydro-(2S)-dipicolinic acid (HTPA), and that the consecutive dehydration reaction leading to DHDP is not spontaneous but catalyzed by DapB.</text>
</comment>
<evidence type="ECO:0000256" key="11">
    <source>
        <dbReference type="ARBA" id="ARBA00047836"/>
    </source>
</evidence>
<feature type="site" description="Part of a proton relay during catalysis" evidence="12">
    <location>
        <position position="43"/>
    </location>
</feature>
<evidence type="ECO:0000256" key="2">
    <source>
        <dbReference type="ARBA" id="ARBA00005120"/>
    </source>
</evidence>
<dbReference type="PANTHER" id="PTHR12128">
    <property type="entry name" value="DIHYDRODIPICOLINATE SYNTHASE"/>
    <property type="match status" value="1"/>
</dbReference>
<dbReference type="PRINTS" id="PR00146">
    <property type="entry name" value="DHPICSNTHASE"/>
</dbReference>
<dbReference type="EMBL" id="JAFBEE010000007">
    <property type="protein sequence ID" value="MBM7614901.1"/>
    <property type="molecule type" value="Genomic_DNA"/>
</dbReference>
<feature type="active site" description="Schiff-base intermediate with substrate" evidence="12">
    <location>
        <position position="160"/>
    </location>
</feature>
<dbReference type="NCBIfam" id="TIGR00674">
    <property type="entry name" value="dapA"/>
    <property type="match status" value="1"/>
</dbReference>
<keyword evidence="15" id="KW-1185">Reference proteome</keyword>
<feature type="binding site" evidence="12">
    <location>
        <position position="44"/>
    </location>
    <ligand>
        <name>pyruvate</name>
        <dbReference type="ChEBI" id="CHEBI:15361"/>
    </ligand>
</feature>
<dbReference type="GO" id="GO:0008840">
    <property type="term" value="F:4-hydroxy-tetrahydrodipicolinate synthase activity"/>
    <property type="evidence" value="ECO:0007669"/>
    <property type="project" value="UniProtKB-EC"/>
</dbReference>
<evidence type="ECO:0000256" key="8">
    <source>
        <dbReference type="ARBA" id="ARBA00023154"/>
    </source>
</evidence>
<accession>A0ABS2NPV0</accession>
<dbReference type="InterPro" id="IPR013785">
    <property type="entry name" value="Aldolase_TIM"/>
</dbReference>
<feature type="binding site" evidence="12">
    <location>
        <position position="202"/>
    </location>
    <ligand>
        <name>pyruvate</name>
        <dbReference type="ChEBI" id="CHEBI:15361"/>
    </ligand>
</feature>
<dbReference type="PROSITE" id="PS00666">
    <property type="entry name" value="DHDPS_2"/>
    <property type="match status" value="1"/>
</dbReference>
<comment type="subunit">
    <text evidence="12">Homotetramer; dimer of dimers.</text>
</comment>
<name>A0ABS2NPV0_9FIRM</name>
<dbReference type="InterPro" id="IPR020625">
    <property type="entry name" value="Schiff_base-form_aldolases_AS"/>
</dbReference>
<evidence type="ECO:0000313" key="15">
    <source>
        <dbReference type="Proteomes" id="UP001314796"/>
    </source>
</evidence>
<evidence type="ECO:0000256" key="12">
    <source>
        <dbReference type="HAMAP-Rule" id="MF_00418"/>
    </source>
</evidence>
<dbReference type="Pfam" id="PF00701">
    <property type="entry name" value="DHDPS"/>
    <property type="match status" value="1"/>
</dbReference>
<feature type="active site" description="Proton donor/acceptor" evidence="12">
    <location>
        <position position="132"/>
    </location>
</feature>
<dbReference type="InterPro" id="IPR020624">
    <property type="entry name" value="Schiff_base-form_aldolases_CS"/>
</dbReference>
<keyword evidence="5 12" id="KW-0963">Cytoplasm</keyword>
<dbReference type="InterPro" id="IPR002220">
    <property type="entry name" value="DapA-like"/>
</dbReference>
<evidence type="ECO:0000256" key="7">
    <source>
        <dbReference type="ARBA" id="ARBA00022915"/>
    </source>
</evidence>
<proteinExistence type="inferred from homology"/>
<evidence type="ECO:0000256" key="3">
    <source>
        <dbReference type="ARBA" id="ARBA00007592"/>
    </source>
</evidence>
<protein>
    <recommendedName>
        <fullName evidence="4 12">4-hydroxy-tetrahydrodipicolinate synthase</fullName>
        <shortName evidence="12">HTPA synthase</shortName>
        <ecNumber evidence="4 12">4.3.3.7</ecNumber>
    </recommendedName>
</protein>
<comment type="function">
    <text evidence="1 12">Catalyzes the condensation of (S)-aspartate-beta-semialdehyde [(S)-ASA] and pyruvate to 4-hydroxy-tetrahydrodipicolinate (HTPA).</text>
</comment>
<evidence type="ECO:0000256" key="4">
    <source>
        <dbReference type="ARBA" id="ARBA00012086"/>
    </source>
</evidence>
<dbReference type="Gene3D" id="3.20.20.70">
    <property type="entry name" value="Aldolase class I"/>
    <property type="match status" value="1"/>
</dbReference>
<evidence type="ECO:0000256" key="6">
    <source>
        <dbReference type="ARBA" id="ARBA00022605"/>
    </source>
</evidence>
<keyword evidence="10 12" id="KW-0704">Schiff base</keyword>
<dbReference type="HAMAP" id="MF_00418">
    <property type="entry name" value="DapA"/>
    <property type="match status" value="1"/>
</dbReference>
<dbReference type="SUPFAM" id="SSF51569">
    <property type="entry name" value="Aldolase"/>
    <property type="match status" value="1"/>
</dbReference>
<dbReference type="EC" id="4.3.3.7" evidence="4 12"/>
<dbReference type="PIRSF" id="PIRSF001365">
    <property type="entry name" value="DHDPS"/>
    <property type="match status" value="1"/>
</dbReference>
<keyword evidence="8 12" id="KW-0457">Lysine biosynthesis</keyword>
<keyword evidence="9 12" id="KW-0456">Lyase</keyword>
<reference evidence="14 15" key="1">
    <citation type="submission" date="2021-01" db="EMBL/GenBank/DDBJ databases">
        <title>Genomic Encyclopedia of Type Strains, Phase IV (KMG-IV): sequencing the most valuable type-strain genomes for metagenomic binning, comparative biology and taxonomic classification.</title>
        <authorList>
            <person name="Goeker M."/>
        </authorList>
    </citation>
    <scope>NUCLEOTIDE SEQUENCE [LARGE SCALE GENOMIC DNA]</scope>
    <source>
        <strain evidence="14 15">DSM 25890</strain>
    </source>
</reference>
<dbReference type="Proteomes" id="UP001314796">
    <property type="component" value="Unassembled WGS sequence"/>
</dbReference>
<evidence type="ECO:0000256" key="10">
    <source>
        <dbReference type="ARBA" id="ARBA00023270"/>
    </source>
</evidence>
<comment type="pathway">
    <text evidence="2 12">Amino-acid biosynthesis; L-lysine biosynthesis via DAP pathway; (S)-tetrahydrodipicolinate from L-aspartate: step 3/4.</text>
</comment>
<dbReference type="PROSITE" id="PS00665">
    <property type="entry name" value="DHDPS_1"/>
    <property type="match status" value="1"/>
</dbReference>
<evidence type="ECO:0000313" key="14">
    <source>
        <dbReference type="EMBL" id="MBM7614901.1"/>
    </source>
</evidence>
<dbReference type="CDD" id="cd00950">
    <property type="entry name" value="DHDPS"/>
    <property type="match status" value="1"/>
</dbReference>
<comment type="catalytic activity">
    <reaction evidence="11 12">
        <text>L-aspartate 4-semialdehyde + pyruvate = (2S,4S)-4-hydroxy-2,3,4,5-tetrahydrodipicolinate + H2O + H(+)</text>
        <dbReference type="Rhea" id="RHEA:34171"/>
        <dbReference type="ChEBI" id="CHEBI:15361"/>
        <dbReference type="ChEBI" id="CHEBI:15377"/>
        <dbReference type="ChEBI" id="CHEBI:15378"/>
        <dbReference type="ChEBI" id="CHEBI:67139"/>
        <dbReference type="ChEBI" id="CHEBI:537519"/>
        <dbReference type="EC" id="4.3.3.7"/>
    </reaction>
</comment>
<dbReference type="RefSeq" id="WP_204401554.1">
    <property type="nucleotide sequence ID" value="NZ_JAFBEE010000007.1"/>
</dbReference>
<comment type="similarity">
    <text evidence="3 12 13">Belongs to the DapA family.</text>
</comment>
<gene>
    <name evidence="12" type="primary">dapA</name>
    <name evidence="14" type="ORF">JOC73_001420</name>
</gene>
<evidence type="ECO:0000256" key="9">
    <source>
        <dbReference type="ARBA" id="ARBA00023239"/>
    </source>
</evidence>
<keyword evidence="7 12" id="KW-0220">Diaminopimelate biosynthesis</keyword>
<dbReference type="InterPro" id="IPR005263">
    <property type="entry name" value="DapA"/>
</dbReference>
<evidence type="ECO:0000256" key="1">
    <source>
        <dbReference type="ARBA" id="ARBA00003294"/>
    </source>
</evidence>
<sequence>MFNGSGVAIVTPFKNGRVDFEAFNKLIDFHLQNNTQALIVLGTTGEATTQNDEEREQVIKAAVERVNKKIPVIIGTGGNDTAKAVKHTKQAEELGADGALVVTPYYNKATQNGLIAHFTAIANATKLPNILYNVPGRTNVNINPTTVAELAKIENVIGIKEASGNTNQILEIKRLVPEEFKIYSGNDDQVVPVYSAGGHGVISVSANVIPKEMQQMCKAFEDGNVKEALRLQLKYKLFIDLLFSEVNPIPVKAAVSLMGYMENELRLPLTPMEDANLAKLQAEMKQLQII</sequence>
<dbReference type="SMART" id="SM01130">
    <property type="entry name" value="DHDPS"/>
    <property type="match status" value="1"/>
</dbReference>
<evidence type="ECO:0000256" key="5">
    <source>
        <dbReference type="ARBA" id="ARBA00022490"/>
    </source>
</evidence>
<organism evidence="14 15">
    <name type="scientific">Alkaliphilus hydrothermalis</name>
    <dbReference type="NCBI Taxonomy" id="1482730"/>
    <lineage>
        <taxon>Bacteria</taxon>
        <taxon>Bacillati</taxon>
        <taxon>Bacillota</taxon>
        <taxon>Clostridia</taxon>
        <taxon>Peptostreptococcales</taxon>
        <taxon>Natronincolaceae</taxon>
        <taxon>Alkaliphilus</taxon>
    </lineage>
</organism>
<feature type="site" description="Part of a proton relay during catalysis" evidence="12">
    <location>
        <position position="106"/>
    </location>
</feature>
<comment type="caution">
    <text evidence="14">The sequence shown here is derived from an EMBL/GenBank/DDBJ whole genome shotgun (WGS) entry which is preliminary data.</text>
</comment>
<dbReference type="PANTHER" id="PTHR12128:SF66">
    <property type="entry name" value="4-HYDROXY-2-OXOGLUTARATE ALDOLASE, MITOCHONDRIAL"/>
    <property type="match status" value="1"/>
</dbReference>
<comment type="subcellular location">
    <subcellularLocation>
        <location evidence="12">Cytoplasm</location>
    </subcellularLocation>
</comment>